<evidence type="ECO:0000313" key="2">
    <source>
        <dbReference type="EMBL" id="GIJ66948.1"/>
    </source>
</evidence>
<dbReference type="SUPFAM" id="SSF52374">
    <property type="entry name" value="Nucleotidylyl transferase"/>
    <property type="match status" value="1"/>
</dbReference>
<evidence type="ECO:0000313" key="3">
    <source>
        <dbReference type="Proteomes" id="UP000635606"/>
    </source>
</evidence>
<dbReference type="Proteomes" id="UP000635606">
    <property type="component" value="Unassembled WGS sequence"/>
</dbReference>
<dbReference type="PANTHER" id="PTHR37512">
    <property type="entry name" value="TRIFUNCTIONAL NAD BIOSYNTHESIS/REGULATOR PROTEIN NADR"/>
    <property type="match status" value="1"/>
</dbReference>
<proteinExistence type="predicted"/>
<dbReference type="InterPro" id="IPR027417">
    <property type="entry name" value="P-loop_NTPase"/>
</dbReference>
<accession>A0A8J3ZQ31</accession>
<sequence length="380" mass="42638">MAWYGSSFTYYEPDPGELDAAAVEARARRLESFSPDQFTPRPDGGGDSTGIVLGRFLPVHDGHRYLVEVARAFARRLWIFVRINRNDRIPWEVRRDWLTGLFPDVTVVPVADPARFTREDLFALWDERVREHVLPDYVVMGNDYGPELARRFGARLLVVDRTAVPVSGSRIRSWPARNAAYLPPPVRTWYLANEPAMEPFEGPGPVDPATVGRVCLIGPESTGKTHLALRLAIHYGTVHVPEFARGMRHDWDPPSISLIAHGQRASETAMARRANRVLFCDTDLLAVRLWSERLFGAAPDWLQAATGPGGDIDLYLLTSSDQLFVGPPEYNRPAERHAFFHRCRAELTRQGHRYVILAGAVEGRLRTAVQAVDALLAEEA</sequence>
<dbReference type="EMBL" id="BOPH01000022">
    <property type="protein sequence ID" value="GIJ66948.1"/>
    <property type="molecule type" value="Genomic_DNA"/>
</dbReference>
<dbReference type="Gene3D" id="3.40.50.620">
    <property type="entry name" value="HUPs"/>
    <property type="match status" value="1"/>
</dbReference>
<keyword evidence="3" id="KW-1185">Reference proteome</keyword>
<dbReference type="InterPro" id="IPR052735">
    <property type="entry name" value="NAD_biosynth-regulator"/>
</dbReference>
<name>A0A8J3ZQ31_9ACTN</name>
<comment type="caution">
    <text evidence="2">The sequence shown here is derived from an EMBL/GenBank/DDBJ whole genome shotgun (WGS) entry which is preliminary data.</text>
</comment>
<gene>
    <name evidence="2" type="primary">nadR_1</name>
    <name evidence="2" type="ORF">Voc01_018650</name>
</gene>
<dbReference type="Pfam" id="PF13521">
    <property type="entry name" value="AAA_28"/>
    <property type="match status" value="1"/>
</dbReference>
<evidence type="ECO:0000259" key="1">
    <source>
        <dbReference type="Pfam" id="PF13521"/>
    </source>
</evidence>
<dbReference type="InterPro" id="IPR014729">
    <property type="entry name" value="Rossmann-like_a/b/a_fold"/>
</dbReference>
<feature type="domain" description="NadR/Ttd14 AAA" evidence="1">
    <location>
        <begin position="213"/>
        <end position="364"/>
    </location>
</feature>
<dbReference type="SUPFAM" id="SSF52540">
    <property type="entry name" value="P-loop containing nucleoside triphosphate hydrolases"/>
    <property type="match status" value="1"/>
</dbReference>
<protein>
    <submittedName>
        <fullName evidence="2">Transcriptional regulator NadR</fullName>
    </submittedName>
</protein>
<dbReference type="Gene3D" id="3.40.50.300">
    <property type="entry name" value="P-loop containing nucleotide triphosphate hydrolases"/>
    <property type="match status" value="1"/>
</dbReference>
<organism evidence="2 3">
    <name type="scientific">Virgisporangium ochraceum</name>
    <dbReference type="NCBI Taxonomy" id="65505"/>
    <lineage>
        <taxon>Bacteria</taxon>
        <taxon>Bacillati</taxon>
        <taxon>Actinomycetota</taxon>
        <taxon>Actinomycetes</taxon>
        <taxon>Micromonosporales</taxon>
        <taxon>Micromonosporaceae</taxon>
        <taxon>Virgisporangium</taxon>
    </lineage>
</organism>
<dbReference type="AlphaFoldDB" id="A0A8J3ZQ31"/>
<dbReference type="InterPro" id="IPR038727">
    <property type="entry name" value="NadR/Ttd14_AAA_dom"/>
</dbReference>
<reference evidence="2" key="1">
    <citation type="submission" date="2021-01" db="EMBL/GenBank/DDBJ databases">
        <title>Whole genome shotgun sequence of Virgisporangium ochraceum NBRC 16418.</title>
        <authorList>
            <person name="Komaki H."/>
            <person name="Tamura T."/>
        </authorList>
    </citation>
    <scope>NUCLEOTIDE SEQUENCE</scope>
    <source>
        <strain evidence="2">NBRC 16418</strain>
    </source>
</reference>
<dbReference type="PANTHER" id="PTHR37512:SF1">
    <property type="entry name" value="NADR_TTD14 AAA DOMAIN-CONTAINING PROTEIN"/>
    <property type="match status" value="1"/>
</dbReference>